<keyword evidence="4 7" id="KW-0812">Transmembrane</keyword>
<evidence type="ECO:0000256" key="2">
    <source>
        <dbReference type="ARBA" id="ARBA00005262"/>
    </source>
</evidence>
<feature type="transmembrane region" description="Helical" evidence="7">
    <location>
        <begin position="377"/>
        <end position="403"/>
    </location>
</feature>
<dbReference type="EMBL" id="PJBV01000034">
    <property type="protein sequence ID" value="PKH38332.1"/>
    <property type="molecule type" value="Genomic_DNA"/>
</dbReference>
<name>A0ABX4QU45_9ACTN</name>
<evidence type="ECO:0000256" key="3">
    <source>
        <dbReference type="ARBA" id="ARBA00022475"/>
    </source>
</evidence>
<feature type="transmembrane region" description="Helical" evidence="7">
    <location>
        <begin position="140"/>
        <end position="164"/>
    </location>
</feature>
<evidence type="ECO:0000313" key="9">
    <source>
        <dbReference type="Proteomes" id="UP000233565"/>
    </source>
</evidence>
<evidence type="ECO:0000313" key="8">
    <source>
        <dbReference type="EMBL" id="PKH38332.1"/>
    </source>
</evidence>
<dbReference type="PANTHER" id="PTHR33567:SF3">
    <property type="entry name" value="CHROMATE ION TRANSPORTER (EUROFUNG)"/>
    <property type="match status" value="1"/>
</dbReference>
<comment type="caution">
    <text evidence="8">The sequence shown here is derived from an EMBL/GenBank/DDBJ whole genome shotgun (WGS) entry which is preliminary data.</text>
</comment>
<sequence length="506" mass="53375">MRFIAAPPVRLPRSCSSRPTGVRVEGPHLSGHLTLSRLVRLTFEPPRRFGAPVTAPEKSTRDVIPLRVAARAWFAISLQTFGGPAGQIAVMQRTLVDEKRWIGQQRFLFALSYCTLLPGPEAQQLATYVGWLLNGVRGALVAGLLFILPGVVALLVLSGVYVAFGDTTLVESLFLGLAPAVIAIVLQAVVRVGRKGLGHPALVALAVVSFVALTFFGVPFPAVVLAAAVIGWFLGRRIPTLTRAPRAAVDDGPPPLVSDDALHAERPSGRRSALILVIGLVVWFAPVALAALAFGRSSIFVDQGLFFSGAAVVTFGGAYAVLAYVAQQAVEVYGWLAPGEMVRGLALAETTPGPLIMVVQFVAFVGAYRAPGELDPWVAAVIAALLTTWVTFVPCFLFILLGAPYVERLRGNRDLAAALAGITAAVVGVIASLAIFFALHTLFDETGRVTAGPLDLEYPHLASLDWASLAITALGCALIFWRGWSVLRTLGACALAGVVIGLALAA</sequence>
<evidence type="ECO:0000256" key="6">
    <source>
        <dbReference type="ARBA" id="ARBA00023136"/>
    </source>
</evidence>
<evidence type="ECO:0000256" key="5">
    <source>
        <dbReference type="ARBA" id="ARBA00022989"/>
    </source>
</evidence>
<dbReference type="InterPro" id="IPR014047">
    <property type="entry name" value="Chr_Tranpt_l_chain"/>
</dbReference>
<feature type="transmembrane region" description="Helical" evidence="7">
    <location>
        <begin position="273"/>
        <end position="293"/>
    </location>
</feature>
<dbReference type="PANTHER" id="PTHR33567">
    <property type="entry name" value="CHROMATE ION TRANSPORTER (EUROFUNG)"/>
    <property type="match status" value="1"/>
</dbReference>
<dbReference type="PIRSF" id="PIRSF004810">
    <property type="entry name" value="ChrA"/>
    <property type="match status" value="1"/>
</dbReference>
<keyword evidence="9" id="KW-1185">Reference proteome</keyword>
<keyword evidence="3" id="KW-1003">Cell membrane</keyword>
<evidence type="ECO:0000256" key="1">
    <source>
        <dbReference type="ARBA" id="ARBA00004651"/>
    </source>
</evidence>
<proteinExistence type="inferred from homology"/>
<accession>A0ABX4QU45</accession>
<feature type="transmembrane region" description="Helical" evidence="7">
    <location>
        <begin position="415"/>
        <end position="443"/>
    </location>
</feature>
<comment type="similarity">
    <text evidence="2">Belongs to the chromate ion transporter (CHR) (TC 2.A.51) family.</text>
</comment>
<evidence type="ECO:0000256" key="4">
    <source>
        <dbReference type="ARBA" id="ARBA00022692"/>
    </source>
</evidence>
<dbReference type="NCBIfam" id="TIGR00937">
    <property type="entry name" value="2A51"/>
    <property type="match status" value="1"/>
</dbReference>
<organism evidence="8 9">
    <name type="scientific">Nocardioides alpinus</name>
    <dbReference type="NCBI Taxonomy" id="748909"/>
    <lineage>
        <taxon>Bacteria</taxon>
        <taxon>Bacillati</taxon>
        <taxon>Actinomycetota</taxon>
        <taxon>Actinomycetes</taxon>
        <taxon>Propionibacteriales</taxon>
        <taxon>Nocardioidaceae</taxon>
        <taxon>Nocardioides</taxon>
    </lineage>
</organism>
<keyword evidence="5 7" id="KW-1133">Transmembrane helix</keyword>
<dbReference type="Proteomes" id="UP000233565">
    <property type="component" value="Unassembled WGS sequence"/>
</dbReference>
<dbReference type="Pfam" id="PF02417">
    <property type="entry name" value="Chromate_transp"/>
    <property type="match status" value="2"/>
</dbReference>
<comment type="subcellular location">
    <subcellularLocation>
        <location evidence="1">Cell membrane</location>
        <topology evidence="1">Multi-pass membrane protein</topology>
    </subcellularLocation>
</comment>
<feature type="transmembrane region" description="Helical" evidence="7">
    <location>
        <begin position="463"/>
        <end position="481"/>
    </location>
</feature>
<dbReference type="InterPro" id="IPR003370">
    <property type="entry name" value="Chromate_transpt"/>
</dbReference>
<reference evidence="8 9" key="1">
    <citation type="submission" date="2017-12" db="EMBL/GenBank/DDBJ databases">
        <title>Pharmacopeia of the Arctic Ocean.</title>
        <authorList>
            <person name="Collins E."/>
            <person name="Ducluzeau A.-L."/>
        </authorList>
    </citation>
    <scope>NUCLEOTIDE SEQUENCE [LARGE SCALE GENOMIC DNA]</scope>
    <source>
        <strain evidence="8 9">DSM 23325</strain>
    </source>
</reference>
<feature type="transmembrane region" description="Helical" evidence="7">
    <location>
        <begin position="486"/>
        <end position="505"/>
    </location>
</feature>
<feature type="transmembrane region" description="Helical" evidence="7">
    <location>
        <begin position="202"/>
        <end position="235"/>
    </location>
</feature>
<feature type="transmembrane region" description="Helical" evidence="7">
    <location>
        <begin position="305"/>
        <end position="326"/>
    </location>
</feature>
<feature type="transmembrane region" description="Helical" evidence="7">
    <location>
        <begin position="170"/>
        <end position="190"/>
    </location>
</feature>
<evidence type="ECO:0000256" key="7">
    <source>
        <dbReference type="SAM" id="Phobius"/>
    </source>
</evidence>
<keyword evidence="6 7" id="KW-0472">Membrane</keyword>
<gene>
    <name evidence="8" type="ORF">CXG46_16420</name>
</gene>
<protein>
    <submittedName>
        <fullName evidence="8">Chromate transporter</fullName>
    </submittedName>
</protein>